<dbReference type="Proteomes" id="UP000182264">
    <property type="component" value="Chromosome"/>
</dbReference>
<dbReference type="RefSeq" id="WP_072286058.1">
    <property type="nucleotide sequence ID" value="NZ_CP015518.1"/>
</dbReference>
<evidence type="ECO:0000313" key="2">
    <source>
        <dbReference type="Proteomes" id="UP000182264"/>
    </source>
</evidence>
<dbReference type="EMBL" id="CP015518">
    <property type="protein sequence ID" value="APG24237.1"/>
    <property type="molecule type" value="Genomic_DNA"/>
</dbReference>
<organism evidence="1 2">
    <name type="scientific">Syntrophotalea acetylenica</name>
    <name type="common">Pelobacter acetylenicus</name>
    <dbReference type="NCBI Taxonomy" id="29542"/>
    <lineage>
        <taxon>Bacteria</taxon>
        <taxon>Pseudomonadati</taxon>
        <taxon>Thermodesulfobacteriota</taxon>
        <taxon>Desulfuromonadia</taxon>
        <taxon>Desulfuromonadales</taxon>
        <taxon>Syntrophotaleaceae</taxon>
        <taxon>Syntrophotalea</taxon>
    </lineage>
</organism>
<sequence length="91" mass="10302">MFVSIHSYSNESWDGKTYKVQSEAFDIEKENNEKIKITASNYEVPNTGAKGGICIERHRDLIILLSNKEIAKIAQFAIDNNILEMKAAPKE</sequence>
<dbReference type="STRING" id="29542.A6070_12325"/>
<name>A0A1L3GE95_SYNAC</name>
<accession>A0A1L3GE95</accession>
<gene>
    <name evidence="1" type="ORF">A7E75_03700</name>
</gene>
<dbReference type="KEGG" id="pace:A6070_12325"/>
<protein>
    <submittedName>
        <fullName evidence="1">Uncharacterized protein</fullName>
    </submittedName>
</protein>
<evidence type="ECO:0000313" key="1">
    <source>
        <dbReference type="EMBL" id="APG24237.1"/>
    </source>
</evidence>
<keyword evidence="2" id="KW-1185">Reference proteome</keyword>
<proteinExistence type="predicted"/>
<dbReference type="AlphaFoldDB" id="A0A1L3GE95"/>
<reference evidence="1 2" key="1">
    <citation type="journal article" date="2017" name="Genome Announc.">
        <title>Complete Genome Sequences of Two Acetylene-Fermenting Pelobacter acetylenicus Strains.</title>
        <authorList>
            <person name="Sutton J.M."/>
            <person name="Baesman S.M."/>
            <person name="Fierst J.L."/>
            <person name="Poret-Peterson A.T."/>
            <person name="Oremland R.S."/>
            <person name="Dunlap D.S."/>
            <person name="Akob D.M."/>
        </authorList>
    </citation>
    <scope>NUCLEOTIDE SEQUENCE [LARGE SCALE GENOMIC DNA]</scope>
    <source>
        <strain evidence="1 2">DSM 3247</strain>
    </source>
</reference>